<dbReference type="PATRIC" id="fig|1227271.3.peg.1837"/>
<dbReference type="PRINTS" id="PR00505">
    <property type="entry name" value="D12N6MTFRASE"/>
</dbReference>
<dbReference type="InterPro" id="IPR012327">
    <property type="entry name" value="MeTrfase_D12"/>
</dbReference>
<dbReference type="InterPro" id="IPR023095">
    <property type="entry name" value="Ade_MeTrfase_dom_2"/>
</dbReference>
<dbReference type="GO" id="GO:0032259">
    <property type="term" value="P:methylation"/>
    <property type="evidence" value="ECO:0007669"/>
    <property type="project" value="UniProtKB-KW"/>
</dbReference>
<dbReference type="Proteomes" id="UP000016630">
    <property type="component" value="Unassembled WGS sequence"/>
</dbReference>
<dbReference type="AlphaFoldDB" id="A0A0E2LN69"/>
<organism evidence="7 8">
    <name type="scientific">Porphyromonas gingivalis F0570</name>
    <dbReference type="NCBI Taxonomy" id="1227271"/>
    <lineage>
        <taxon>Bacteria</taxon>
        <taxon>Pseudomonadati</taxon>
        <taxon>Bacteroidota</taxon>
        <taxon>Bacteroidia</taxon>
        <taxon>Bacteroidales</taxon>
        <taxon>Porphyromonadaceae</taxon>
        <taxon>Porphyromonas</taxon>
    </lineage>
</organism>
<evidence type="ECO:0000313" key="7">
    <source>
        <dbReference type="EMBL" id="ERJ64027.1"/>
    </source>
</evidence>
<evidence type="ECO:0000256" key="1">
    <source>
        <dbReference type="ARBA" id="ARBA00006594"/>
    </source>
</evidence>
<comment type="catalytic activity">
    <reaction evidence="6">
        <text>a 2'-deoxyadenosine in DNA + S-adenosyl-L-methionine = an N(6)-methyl-2'-deoxyadenosine in DNA + S-adenosyl-L-homocysteine + H(+)</text>
        <dbReference type="Rhea" id="RHEA:15197"/>
        <dbReference type="Rhea" id="RHEA-COMP:12418"/>
        <dbReference type="Rhea" id="RHEA-COMP:12419"/>
        <dbReference type="ChEBI" id="CHEBI:15378"/>
        <dbReference type="ChEBI" id="CHEBI:57856"/>
        <dbReference type="ChEBI" id="CHEBI:59789"/>
        <dbReference type="ChEBI" id="CHEBI:90615"/>
        <dbReference type="ChEBI" id="CHEBI:90616"/>
        <dbReference type="EC" id="2.1.1.72"/>
    </reaction>
</comment>
<keyword evidence="5" id="KW-0949">S-adenosyl-L-methionine</keyword>
<dbReference type="GO" id="GO:0009307">
    <property type="term" value="P:DNA restriction-modification system"/>
    <property type="evidence" value="ECO:0007669"/>
    <property type="project" value="InterPro"/>
</dbReference>
<comment type="similarity">
    <text evidence="1">Belongs to the N(4)/N(6)-methyltransferase family.</text>
</comment>
<dbReference type="SUPFAM" id="SSF53335">
    <property type="entry name" value="S-adenosyl-L-methionine-dependent methyltransferases"/>
    <property type="match status" value="1"/>
</dbReference>
<evidence type="ECO:0000256" key="5">
    <source>
        <dbReference type="ARBA" id="ARBA00022691"/>
    </source>
</evidence>
<dbReference type="GO" id="GO:0043565">
    <property type="term" value="F:sequence-specific DNA binding"/>
    <property type="evidence" value="ECO:0007669"/>
    <property type="project" value="TreeGrafter"/>
</dbReference>
<gene>
    <name evidence="7" type="ORF">HMPREF1555_02089</name>
</gene>
<dbReference type="InterPro" id="IPR029063">
    <property type="entry name" value="SAM-dependent_MTases_sf"/>
</dbReference>
<comment type="caution">
    <text evidence="7">The sequence shown here is derived from an EMBL/GenBank/DDBJ whole genome shotgun (WGS) entry which is preliminary data.</text>
</comment>
<reference evidence="7 8" key="1">
    <citation type="submission" date="2013-06" db="EMBL/GenBank/DDBJ databases">
        <authorList>
            <person name="Weinstock G."/>
            <person name="Sodergren E."/>
            <person name="Lobos E.A."/>
            <person name="Fulton L."/>
            <person name="Fulton R."/>
            <person name="Courtney L."/>
            <person name="Fronick C."/>
            <person name="O'Laughlin M."/>
            <person name="Godfrey J."/>
            <person name="Wilson R.M."/>
            <person name="Miner T."/>
            <person name="Farmer C."/>
            <person name="Delehaunty K."/>
            <person name="Cordes M."/>
            <person name="Minx P."/>
            <person name="Tomlinson C."/>
            <person name="Chen J."/>
            <person name="Wollam A."/>
            <person name="Pepin K.H."/>
            <person name="Bhonagiri V."/>
            <person name="Zhang X."/>
            <person name="Warren W."/>
            <person name="Mitreva M."/>
            <person name="Mardis E.R."/>
            <person name="Wilson R.K."/>
        </authorList>
    </citation>
    <scope>NUCLEOTIDE SEQUENCE [LARGE SCALE GENOMIC DNA]</scope>
    <source>
        <strain evidence="7 8">F0570</strain>
    </source>
</reference>
<keyword evidence="3 7" id="KW-0489">Methyltransferase</keyword>
<name>A0A0E2LN69_PORGN</name>
<dbReference type="RefSeq" id="WP_021663704.1">
    <property type="nucleotide sequence ID" value="NZ_KI259218.1"/>
</dbReference>
<sequence length="285" mass="33223">MRNTNYSPLRYPGGKSRLVSFVKSVIEQNHLRGGTYIEPFSGGAAIALSLAIDGYMERIVINDYDRSIYAFWYSILHYTDAFIDKICSTPLSVEEWHAQRIIQYNKQNVDLFDLGFSTFFLNRTNRSGILKAGVIGGLNQTGSYKIDARYNKEQLIERIRLIAQHKNKFILHNEDAINLLRRYRNIARENLIYLDPPYYERGRELYVNFFRREDHVALSRAVQQRDNMNWIITYDNHSFIHGLYVNARSLAYTLPYSAGVNKHGIELLFCKRNIIIPENLLPALE</sequence>
<dbReference type="Gene3D" id="1.10.1020.10">
    <property type="entry name" value="Adenine-specific Methyltransferase, Domain 2"/>
    <property type="match status" value="1"/>
</dbReference>
<evidence type="ECO:0000256" key="3">
    <source>
        <dbReference type="ARBA" id="ARBA00022603"/>
    </source>
</evidence>
<dbReference type="GO" id="GO:0009007">
    <property type="term" value="F:site-specific DNA-methyltransferase (adenine-specific) activity"/>
    <property type="evidence" value="ECO:0007669"/>
    <property type="project" value="UniProtKB-EC"/>
</dbReference>
<dbReference type="EMBL" id="AWUW01000142">
    <property type="protein sequence ID" value="ERJ64027.1"/>
    <property type="molecule type" value="Genomic_DNA"/>
</dbReference>
<dbReference type="PIRSF" id="PIRSF000398">
    <property type="entry name" value="M_m6A_EcoRV"/>
    <property type="match status" value="1"/>
</dbReference>
<proteinExistence type="inferred from homology"/>
<accession>A0A0E2LN69</accession>
<protein>
    <recommendedName>
        <fullName evidence="2">site-specific DNA-methyltransferase (adenine-specific)</fullName>
        <ecNumber evidence="2">2.1.1.72</ecNumber>
    </recommendedName>
</protein>
<dbReference type="PANTHER" id="PTHR30481:SF2">
    <property type="entry name" value="SITE-SPECIFIC DNA-METHYLTRANSFERASE (ADENINE-SPECIFIC)"/>
    <property type="match status" value="1"/>
</dbReference>
<dbReference type="Gene3D" id="3.40.50.150">
    <property type="entry name" value="Vaccinia Virus protein VP39"/>
    <property type="match status" value="1"/>
</dbReference>
<keyword evidence="4 7" id="KW-0808">Transferase</keyword>
<evidence type="ECO:0000256" key="6">
    <source>
        <dbReference type="ARBA" id="ARBA00047942"/>
    </source>
</evidence>
<dbReference type="HOGENOM" id="CLU_063430_4_0_10"/>
<dbReference type="GO" id="GO:0006298">
    <property type="term" value="P:mismatch repair"/>
    <property type="evidence" value="ECO:0007669"/>
    <property type="project" value="TreeGrafter"/>
</dbReference>
<dbReference type="EC" id="2.1.1.72" evidence="2"/>
<evidence type="ECO:0000256" key="2">
    <source>
        <dbReference type="ARBA" id="ARBA00011900"/>
    </source>
</evidence>
<evidence type="ECO:0000256" key="4">
    <source>
        <dbReference type="ARBA" id="ARBA00022679"/>
    </source>
</evidence>
<dbReference type="GO" id="GO:1904047">
    <property type="term" value="F:S-adenosyl-L-methionine binding"/>
    <property type="evidence" value="ECO:0007669"/>
    <property type="project" value="TreeGrafter"/>
</dbReference>
<dbReference type="InterPro" id="IPR012263">
    <property type="entry name" value="M_m6A_EcoRV"/>
</dbReference>
<evidence type="ECO:0000313" key="8">
    <source>
        <dbReference type="Proteomes" id="UP000016630"/>
    </source>
</evidence>
<dbReference type="PANTHER" id="PTHR30481">
    <property type="entry name" value="DNA ADENINE METHYLASE"/>
    <property type="match status" value="1"/>
</dbReference>
<dbReference type="Pfam" id="PF02086">
    <property type="entry name" value="MethyltransfD12"/>
    <property type="match status" value="1"/>
</dbReference>